<evidence type="ECO:0000313" key="2">
    <source>
        <dbReference type="EMBL" id="MEP0949423.1"/>
    </source>
</evidence>
<keyword evidence="3" id="KW-1185">Reference proteome</keyword>
<gene>
    <name evidence="2" type="ORF">NC992_21255</name>
</gene>
<evidence type="ECO:0008006" key="4">
    <source>
        <dbReference type="Google" id="ProtNLM"/>
    </source>
</evidence>
<feature type="compositionally biased region" description="Low complexity" evidence="1">
    <location>
        <begin position="88"/>
        <end position="101"/>
    </location>
</feature>
<reference evidence="2 3" key="1">
    <citation type="submission" date="2022-04" db="EMBL/GenBank/DDBJ databases">
        <title>Positive selection, recombination, and allopatry shape intraspecific diversity of widespread and dominant cyanobacteria.</title>
        <authorList>
            <person name="Wei J."/>
            <person name="Shu W."/>
            <person name="Hu C."/>
        </authorList>
    </citation>
    <scope>NUCLEOTIDE SEQUENCE [LARGE SCALE GENOMIC DNA]</scope>
    <source>
        <strain evidence="2 3">DQ-A4</strain>
    </source>
</reference>
<dbReference type="Proteomes" id="UP001482513">
    <property type="component" value="Unassembled WGS sequence"/>
</dbReference>
<dbReference type="EMBL" id="JAMPKX010000012">
    <property type="protein sequence ID" value="MEP0949423.1"/>
    <property type="molecule type" value="Genomic_DNA"/>
</dbReference>
<organism evidence="2 3">
    <name type="scientific">Leptolyngbya subtilissima DQ-A4</name>
    <dbReference type="NCBI Taxonomy" id="2933933"/>
    <lineage>
        <taxon>Bacteria</taxon>
        <taxon>Bacillati</taxon>
        <taxon>Cyanobacteriota</taxon>
        <taxon>Cyanophyceae</taxon>
        <taxon>Leptolyngbyales</taxon>
        <taxon>Leptolyngbyaceae</taxon>
        <taxon>Leptolyngbya group</taxon>
        <taxon>Leptolyngbya</taxon>
    </lineage>
</organism>
<accession>A0ABV0K9J5</accession>
<proteinExistence type="predicted"/>
<feature type="region of interest" description="Disordered" evidence="1">
    <location>
        <begin position="74"/>
        <end position="140"/>
    </location>
</feature>
<evidence type="ECO:0000313" key="3">
    <source>
        <dbReference type="Proteomes" id="UP001482513"/>
    </source>
</evidence>
<sequence>MGKRSLRWSGGGLLALISIGLHGVLLAWPMPESSSEAPESLPESLTEITAPAATVGVLRLPAAVKPVETIAVAPASQSPQAPAPKAPPVVRSAPPVVRSAPPASPPPAPSPSRVEPVEAKPPAPPTDVVDLEPVPPEPLPATLDERLRDLGQYQFNQQAKSLVADEVAFHTAVVPGWLETEGEGLGDSEVPVLGAKLAPLQVTYPLASCLTPAPAEGLVGVIVNAAGQLVKEPVLLDSTGYTVLDEKALELALQRSFGPQASSPLPNPRAHWLPIQVQYDGANCSS</sequence>
<comment type="caution">
    <text evidence="2">The sequence shown here is derived from an EMBL/GenBank/DDBJ whole genome shotgun (WGS) entry which is preliminary data.</text>
</comment>
<protein>
    <recommendedName>
        <fullName evidence="4">TonB family protein</fullName>
    </recommendedName>
</protein>
<dbReference type="RefSeq" id="WP_190694976.1">
    <property type="nucleotide sequence ID" value="NZ_JAMPKX010000012.1"/>
</dbReference>
<evidence type="ECO:0000256" key="1">
    <source>
        <dbReference type="SAM" id="MobiDB-lite"/>
    </source>
</evidence>
<name>A0ABV0K9J5_9CYAN</name>